<reference evidence="2" key="1">
    <citation type="journal article" date="2019" name="Int. J. Syst. Evol. Microbiol.">
        <title>The Global Catalogue of Microorganisms (GCM) 10K type strain sequencing project: providing services to taxonomists for standard genome sequencing and annotation.</title>
        <authorList>
            <consortium name="The Broad Institute Genomics Platform"/>
            <consortium name="The Broad Institute Genome Sequencing Center for Infectious Disease"/>
            <person name="Wu L."/>
            <person name="Ma J."/>
        </authorList>
    </citation>
    <scope>NUCLEOTIDE SEQUENCE [LARGE SCALE GENOMIC DNA]</scope>
    <source>
        <strain evidence="2">KLKA75</strain>
    </source>
</reference>
<dbReference type="RefSeq" id="WP_378259543.1">
    <property type="nucleotide sequence ID" value="NZ_JBHSIT010000008.1"/>
</dbReference>
<evidence type="ECO:0000313" key="1">
    <source>
        <dbReference type="EMBL" id="MFC4910890.1"/>
    </source>
</evidence>
<gene>
    <name evidence="1" type="ORF">ACFPCY_26500</name>
</gene>
<dbReference type="Proteomes" id="UP001595872">
    <property type="component" value="Unassembled WGS sequence"/>
</dbReference>
<dbReference type="Pfam" id="PF19707">
    <property type="entry name" value="DUF6204"/>
    <property type="match status" value="1"/>
</dbReference>
<organism evidence="1 2">
    <name type="scientific">Actinomadura gamaensis</name>
    <dbReference type="NCBI Taxonomy" id="1763541"/>
    <lineage>
        <taxon>Bacteria</taxon>
        <taxon>Bacillati</taxon>
        <taxon>Actinomycetota</taxon>
        <taxon>Actinomycetes</taxon>
        <taxon>Streptosporangiales</taxon>
        <taxon>Thermomonosporaceae</taxon>
        <taxon>Actinomadura</taxon>
    </lineage>
</organism>
<accession>A0ABV9U5P3</accession>
<name>A0ABV9U5P3_9ACTN</name>
<dbReference type="EMBL" id="JBHSIT010000008">
    <property type="protein sequence ID" value="MFC4910890.1"/>
    <property type="molecule type" value="Genomic_DNA"/>
</dbReference>
<dbReference type="InterPro" id="IPR045778">
    <property type="entry name" value="DUF6204"/>
</dbReference>
<evidence type="ECO:0000313" key="2">
    <source>
        <dbReference type="Proteomes" id="UP001595872"/>
    </source>
</evidence>
<comment type="caution">
    <text evidence="1">The sequence shown here is derived from an EMBL/GenBank/DDBJ whole genome shotgun (WGS) entry which is preliminary data.</text>
</comment>
<proteinExistence type="predicted"/>
<protein>
    <submittedName>
        <fullName evidence="1">DUF6204 family protein</fullName>
    </submittedName>
</protein>
<sequence length="99" mass="10824">MNAFRVSVRGKFGDLDDASRAALSSGDAFDTAFTERGTFTCDGSFSVFTFRVQVPAGPDDDEDDAGLAALAALDAYGYPYEVLRTVVTDMRDIKVRRKR</sequence>
<keyword evidence="2" id="KW-1185">Reference proteome</keyword>